<evidence type="ECO:0000313" key="2">
    <source>
        <dbReference type="Proteomes" id="UP000004982"/>
    </source>
</evidence>
<name>A0AA36XKY1_9NEIS</name>
<gene>
    <name evidence="1" type="ORF">HMPREF9418_0990</name>
</gene>
<dbReference type="Proteomes" id="UP000004982">
    <property type="component" value="Unassembled WGS sequence"/>
</dbReference>
<dbReference type="EMBL" id="AFQE01000045">
    <property type="protein sequence ID" value="EGQ77486.1"/>
    <property type="molecule type" value="Genomic_DNA"/>
</dbReference>
<organism evidence="1 2">
    <name type="scientific">Neisseria macacae ATCC 33926</name>
    <dbReference type="NCBI Taxonomy" id="997348"/>
    <lineage>
        <taxon>Bacteria</taxon>
        <taxon>Pseudomonadati</taxon>
        <taxon>Pseudomonadota</taxon>
        <taxon>Betaproteobacteria</taxon>
        <taxon>Neisseriales</taxon>
        <taxon>Neisseriaceae</taxon>
        <taxon>Neisseria</taxon>
    </lineage>
</organism>
<reference evidence="1 2" key="1">
    <citation type="submission" date="2011-05" db="EMBL/GenBank/DDBJ databases">
        <authorList>
            <person name="Muzny D."/>
            <person name="Qin X."/>
            <person name="Deng J."/>
            <person name="Jiang H."/>
            <person name="Liu Y."/>
            <person name="Qu J."/>
            <person name="Song X.-Z."/>
            <person name="Zhang L."/>
            <person name="Thornton R."/>
            <person name="Coyle M."/>
            <person name="Francisco L."/>
            <person name="Jackson L."/>
            <person name="Javaid M."/>
            <person name="Korchina V."/>
            <person name="Kovar C."/>
            <person name="Mata R."/>
            <person name="Mathew T."/>
            <person name="Ngo R."/>
            <person name="Nguyen L."/>
            <person name="Nguyen N."/>
            <person name="Okwuonu G."/>
            <person name="Ongeri F."/>
            <person name="Pham C."/>
            <person name="Simmons D."/>
            <person name="Wilczek-Boney K."/>
            <person name="Hale W."/>
            <person name="Jakkamsetti A."/>
            <person name="Pham P."/>
            <person name="Ruth R."/>
            <person name="San Lucas F."/>
            <person name="Warren J."/>
            <person name="Zhang J."/>
            <person name="Zhao Z."/>
            <person name="Zhou C."/>
            <person name="Zhu D."/>
            <person name="Lee S."/>
            <person name="Bess C."/>
            <person name="Blankenburg K."/>
            <person name="Forbes L."/>
            <person name="Fu Q."/>
            <person name="Gubbala S."/>
            <person name="Hirani K."/>
            <person name="Jayaseelan J.C."/>
            <person name="Lara F."/>
            <person name="Munidasa M."/>
            <person name="Palculict T."/>
            <person name="Patil S."/>
            <person name="Pu L.-L."/>
            <person name="Saada N."/>
            <person name="Tang L."/>
            <person name="Weissenberger G."/>
            <person name="Zhu Y."/>
            <person name="Hemphill L."/>
            <person name="Shang Y."/>
            <person name="Youmans B."/>
            <person name="Ayvaz T."/>
            <person name="Ross M."/>
            <person name="Santibanez J."/>
            <person name="Aqrawi P."/>
            <person name="Gross S."/>
            <person name="Joshi V."/>
            <person name="Fowler G."/>
            <person name="Nazareth L."/>
            <person name="Reid J."/>
            <person name="Worley K."/>
            <person name="Petrosino J."/>
            <person name="Highlander S."/>
            <person name="Gibbs R."/>
        </authorList>
    </citation>
    <scope>NUCLEOTIDE SEQUENCE [LARGE SCALE GENOMIC DNA]</scope>
    <source>
        <strain evidence="1 2">ATCC 33926</strain>
    </source>
</reference>
<accession>A0AA36XKY1</accession>
<evidence type="ECO:0000313" key="1">
    <source>
        <dbReference type="EMBL" id="EGQ77486.1"/>
    </source>
</evidence>
<sequence length="57" mass="6591">MARVKPDGFGYLLEAALNLFGVREGRAAEWFILDWKPRCFSDDLGGKWMWRNLMAAI</sequence>
<comment type="caution">
    <text evidence="1">The sequence shown here is derived from an EMBL/GenBank/DDBJ whole genome shotgun (WGS) entry which is preliminary data.</text>
</comment>
<dbReference type="AlphaFoldDB" id="A0AA36XKY1"/>
<protein>
    <submittedName>
        <fullName evidence="1">Uncharacterized protein</fullName>
    </submittedName>
</protein>
<proteinExistence type="predicted"/>